<proteinExistence type="predicted"/>
<dbReference type="Gene3D" id="3.40.50.1820">
    <property type="entry name" value="alpha/beta hydrolase"/>
    <property type="match status" value="1"/>
</dbReference>
<accession>A0A6J7GVT7</accession>
<dbReference type="SUPFAM" id="SSF53474">
    <property type="entry name" value="alpha/beta-Hydrolases"/>
    <property type="match status" value="1"/>
</dbReference>
<dbReference type="InterPro" id="IPR029058">
    <property type="entry name" value="AB_hydrolase_fold"/>
</dbReference>
<organism evidence="1">
    <name type="scientific">freshwater metagenome</name>
    <dbReference type="NCBI Taxonomy" id="449393"/>
    <lineage>
        <taxon>unclassified sequences</taxon>
        <taxon>metagenomes</taxon>
        <taxon>ecological metagenomes</taxon>
    </lineage>
</organism>
<gene>
    <name evidence="1" type="ORF">UFOPK3610_00794</name>
</gene>
<reference evidence="1" key="1">
    <citation type="submission" date="2020-05" db="EMBL/GenBank/DDBJ databases">
        <authorList>
            <person name="Chiriac C."/>
            <person name="Salcher M."/>
            <person name="Ghai R."/>
            <person name="Kavagutti S V."/>
        </authorList>
    </citation>
    <scope>NUCLEOTIDE SEQUENCE</scope>
</reference>
<name>A0A6J7GVT7_9ZZZZ</name>
<protein>
    <submittedName>
        <fullName evidence="1">Unannotated protein</fullName>
    </submittedName>
</protein>
<dbReference type="AlphaFoldDB" id="A0A6J7GVT7"/>
<dbReference type="EMBL" id="CAFBMR010000023">
    <property type="protein sequence ID" value="CAB4911016.1"/>
    <property type="molecule type" value="Genomic_DNA"/>
</dbReference>
<evidence type="ECO:0000313" key="1">
    <source>
        <dbReference type="EMBL" id="CAB4911016.1"/>
    </source>
</evidence>
<sequence length="78" mass="8896">MTGHNFARAADIPHDVPVTIAFGDNDRILPAPRFQVRDYAPDHARWEVLWRCGHAPMWDVPPLTIQLIRETAARARTP</sequence>